<name>A0A1I3QZB5_9PLAN</name>
<reference evidence="3" key="1">
    <citation type="submission" date="2016-10" db="EMBL/GenBank/DDBJ databases">
        <authorList>
            <person name="Varghese N."/>
            <person name="Submissions S."/>
        </authorList>
    </citation>
    <scope>NUCLEOTIDE SEQUENCE [LARGE SCALE GENOMIC DNA]</scope>
    <source>
        <strain evidence="3">DSM 26348</strain>
    </source>
</reference>
<accession>A0A1I3QZB5</accession>
<proteinExistence type="predicted"/>
<dbReference type="AlphaFoldDB" id="A0A1I3QZB5"/>
<dbReference type="OrthoDB" id="9988252at2"/>
<dbReference type="Proteomes" id="UP000199518">
    <property type="component" value="Unassembled WGS sequence"/>
</dbReference>
<sequence>MACSHNHLDLSLTASRNSSSGHRYDLLSGESTPSPESELDRLSLHPVSAEKAPAGSGGSACHTHSNCEQSGRPQIVRYASLIELRDYWKALDRIDDALRLTVILVLGDNFCGHLPGLIRRTHPALRLLISSPSGRLPGLTSIGDLALHSSRYGWHLISVHRPLEDAVSAGMSPLAWHERCVMFVPEQTKARSAATPVNAAALEYRWM</sequence>
<protein>
    <submittedName>
        <fullName evidence="2">Uncharacterized protein</fullName>
    </submittedName>
</protein>
<evidence type="ECO:0000313" key="3">
    <source>
        <dbReference type="Proteomes" id="UP000199518"/>
    </source>
</evidence>
<evidence type="ECO:0000313" key="2">
    <source>
        <dbReference type="EMBL" id="SFJ39225.1"/>
    </source>
</evidence>
<gene>
    <name evidence="2" type="ORF">SAMN05421753_119103</name>
</gene>
<keyword evidence="3" id="KW-1185">Reference proteome</keyword>
<feature type="region of interest" description="Disordered" evidence="1">
    <location>
        <begin position="17"/>
        <end position="68"/>
    </location>
</feature>
<dbReference type="RefSeq" id="WP_092055407.1">
    <property type="nucleotide sequence ID" value="NZ_FOQD01000019.1"/>
</dbReference>
<organism evidence="2 3">
    <name type="scientific">Planctomicrobium piriforme</name>
    <dbReference type="NCBI Taxonomy" id="1576369"/>
    <lineage>
        <taxon>Bacteria</taxon>
        <taxon>Pseudomonadati</taxon>
        <taxon>Planctomycetota</taxon>
        <taxon>Planctomycetia</taxon>
        <taxon>Planctomycetales</taxon>
        <taxon>Planctomycetaceae</taxon>
        <taxon>Planctomicrobium</taxon>
    </lineage>
</organism>
<dbReference type="EMBL" id="FOQD01000019">
    <property type="protein sequence ID" value="SFJ39225.1"/>
    <property type="molecule type" value="Genomic_DNA"/>
</dbReference>
<evidence type="ECO:0000256" key="1">
    <source>
        <dbReference type="SAM" id="MobiDB-lite"/>
    </source>
</evidence>